<evidence type="ECO:0008006" key="3">
    <source>
        <dbReference type="Google" id="ProtNLM"/>
    </source>
</evidence>
<proteinExistence type="predicted"/>
<gene>
    <name evidence="1" type="ORF">CK203_062323</name>
</gene>
<dbReference type="Proteomes" id="UP000288805">
    <property type="component" value="Unassembled WGS sequence"/>
</dbReference>
<accession>A0A438GT91</accession>
<evidence type="ECO:0000313" key="2">
    <source>
        <dbReference type="Proteomes" id="UP000288805"/>
    </source>
</evidence>
<comment type="caution">
    <text evidence="1">The sequence shown here is derived from an EMBL/GenBank/DDBJ whole genome shotgun (WGS) entry which is preliminary data.</text>
</comment>
<protein>
    <recommendedName>
        <fullName evidence="3">Mitochondrial protein</fullName>
    </recommendedName>
</protein>
<name>A0A438GT91_VITVI</name>
<evidence type="ECO:0000313" key="1">
    <source>
        <dbReference type="EMBL" id="RVW75409.1"/>
    </source>
</evidence>
<reference evidence="1 2" key="1">
    <citation type="journal article" date="2018" name="PLoS Genet.">
        <title>Population sequencing reveals clonal diversity and ancestral inbreeding in the grapevine cultivar Chardonnay.</title>
        <authorList>
            <person name="Roach M.J."/>
            <person name="Johnson D.L."/>
            <person name="Bohlmann J."/>
            <person name="van Vuuren H.J."/>
            <person name="Jones S.J."/>
            <person name="Pretorius I.S."/>
            <person name="Schmidt S.A."/>
            <person name="Borneman A.R."/>
        </authorList>
    </citation>
    <scope>NUCLEOTIDE SEQUENCE [LARGE SCALE GENOMIC DNA]</scope>
    <source>
        <strain evidence="2">cv. Chardonnay</strain>
        <tissue evidence="1">Leaf</tissue>
    </source>
</reference>
<dbReference type="EMBL" id="QGNW01000350">
    <property type="protein sequence ID" value="RVW75409.1"/>
    <property type="molecule type" value="Genomic_DNA"/>
</dbReference>
<dbReference type="AlphaFoldDB" id="A0A438GT91"/>
<organism evidence="1 2">
    <name type="scientific">Vitis vinifera</name>
    <name type="common">Grape</name>
    <dbReference type="NCBI Taxonomy" id="29760"/>
    <lineage>
        <taxon>Eukaryota</taxon>
        <taxon>Viridiplantae</taxon>
        <taxon>Streptophyta</taxon>
        <taxon>Embryophyta</taxon>
        <taxon>Tracheophyta</taxon>
        <taxon>Spermatophyta</taxon>
        <taxon>Magnoliopsida</taxon>
        <taxon>eudicotyledons</taxon>
        <taxon>Gunneridae</taxon>
        <taxon>Pentapetalae</taxon>
        <taxon>rosids</taxon>
        <taxon>Vitales</taxon>
        <taxon>Vitaceae</taxon>
        <taxon>Viteae</taxon>
        <taxon>Vitis</taxon>
    </lineage>
</organism>
<sequence>MATMVATTPEFAYDSNRYPDYGATNHITPDLHNLMNKTEFAGQDKIVMGNGTGFQGNSHAGRVKNGLYVFDDFTLLLSAKPLSVPSSTASSPTASPLATNTYDNVAGHRALSQDQIQEDLAYVPMQPYKNTHSMVTRSKARIFKPKVLAATCEPTCVEETLHVHHWKQTITDELMALLKNNTWFLVPLPPGRTPIVYKWVFKVKETPMAQFKSTKPS</sequence>